<keyword evidence="5 13" id="KW-0436">Ligase</keyword>
<dbReference type="GO" id="GO:0005524">
    <property type="term" value="F:ATP binding"/>
    <property type="evidence" value="ECO:0007669"/>
    <property type="project" value="UniProtKB-UniRule"/>
</dbReference>
<evidence type="ECO:0000256" key="7">
    <source>
        <dbReference type="ARBA" id="ARBA00022741"/>
    </source>
</evidence>
<comment type="caution">
    <text evidence="15">The sequence shown here is derived from an EMBL/GenBank/DDBJ whole genome shotgun (WGS) entry which is preliminary data.</text>
</comment>
<evidence type="ECO:0000256" key="3">
    <source>
        <dbReference type="ARBA" id="ARBA00011245"/>
    </source>
</evidence>
<comment type="subunit">
    <text evidence="3 13">Monomer.</text>
</comment>
<dbReference type="GO" id="GO:0005829">
    <property type="term" value="C:cytosol"/>
    <property type="evidence" value="ECO:0007669"/>
    <property type="project" value="TreeGrafter"/>
</dbReference>
<keyword evidence="7 13" id="KW-0547">Nucleotide-binding</keyword>
<dbReference type="GO" id="GO:0006423">
    <property type="term" value="P:cysteinyl-tRNA aminoacylation"/>
    <property type="evidence" value="ECO:0007669"/>
    <property type="project" value="UniProtKB-UniRule"/>
</dbReference>
<dbReference type="InterPro" id="IPR024909">
    <property type="entry name" value="Cys-tRNA/MSH_ligase"/>
</dbReference>
<dbReference type="SUPFAM" id="SSF52374">
    <property type="entry name" value="Nucleotidylyl transferase"/>
    <property type="match status" value="1"/>
</dbReference>
<dbReference type="SMART" id="SM00840">
    <property type="entry name" value="DALR_2"/>
    <property type="match status" value="1"/>
</dbReference>
<dbReference type="InterPro" id="IPR056411">
    <property type="entry name" value="CysS_C"/>
</dbReference>
<evidence type="ECO:0000256" key="8">
    <source>
        <dbReference type="ARBA" id="ARBA00022833"/>
    </source>
</evidence>
<dbReference type="PRINTS" id="PR00983">
    <property type="entry name" value="TRNASYNTHCYS"/>
</dbReference>
<dbReference type="CDD" id="cd00672">
    <property type="entry name" value="CysRS_core"/>
    <property type="match status" value="1"/>
</dbReference>
<organism evidence="15 16">
    <name type="scientific">Gordonia jinhuaensis</name>
    <dbReference type="NCBI Taxonomy" id="1517702"/>
    <lineage>
        <taxon>Bacteria</taxon>
        <taxon>Bacillati</taxon>
        <taxon>Actinomycetota</taxon>
        <taxon>Actinomycetes</taxon>
        <taxon>Mycobacteriales</taxon>
        <taxon>Gordoniaceae</taxon>
        <taxon>Gordonia</taxon>
    </lineage>
</organism>
<dbReference type="InterPro" id="IPR032678">
    <property type="entry name" value="tRNA-synt_1_cat_dom"/>
</dbReference>
<evidence type="ECO:0000256" key="4">
    <source>
        <dbReference type="ARBA" id="ARBA00022490"/>
    </source>
</evidence>
<proteinExistence type="inferred from homology"/>
<accession>A0A916TIB6</accession>
<gene>
    <name evidence="13 15" type="primary">cysS</name>
    <name evidence="15" type="ORF">GCM10011489_37090</name>
</gene>
<dbReference type="Gene3D" id="3.40.50.620">
    <property type="entry name" value="HUPs"/>
    <property type="match status" value="1"/>
</dbReference>
<dbReference type="InterPro" id="IPR009080">
    <property type="entry name" value="tRNAsynth_Ia_anticodon-bd"/>
</dbReference>
<keyword evidence="6 13" id="KW-0479">Metal-binding</keyword>
<feature type="binding site" evidence="13">
    <location>
        <position position="207"/>
    </location>
    <ligand>
        <name>Zn(2+)</name>
        <dbReference type="ChEBI" id="CHEBI:29105"/>
    </ligand>
</feature>
<dbReference type="NCBIfam" id="TIGR00435">
    <property type="entry name" value="cysS"/>
    <property type="match status" value="1"/>
</dbReference>
<dbReference type="SUPFAM" id="SSF47323">
    <property type="entry name" value="Anticodon-binding domain of a subclass of class I aminoacyl-tRNA synthetases"/>
    <property type="match status" value="1"/>
</dbReference>
<evidence type="ECO:0000313" key="15">
    <source>
        <dbReference type="EMBL" id="GGB46355.1"/>
    </source>
</evidence>
<keyword evidence="8 13" id="KW-0862">Zinc</keyword>
<evidence type="ECO:0000256" key="5">
    <source>
        <dbReference type="ARBA" id="ARBA00022598"/>
    </source>
</evidence>
<evidence type="ECO:0000256" key="10">
    <source>
        <dbReference type="ARBA" id="ARBA00022917"/>
    </source>
</evidence>
<evidence type="ECO:0000256" key="2">
    <source>
        <dbReference type="ARBA" id="ARBA00005594"/>
    </source>
</evidence>
<evidence type="ECO:0000259" key="14">
    <source>
        <dbReference type="SMART" id="SM00840"/>
    </source>
</evidence>
<feature type="domain" description="Cysteinyl-tRNA synthetase class Ia DALR" evidence="14">
    <location>
        <begin position="338"/>
        <end position="400"/>
    </location>
</feature>
<dbReference type="Gene3D" id="1.20.120.1910">
    <property type="entry name" value="Cysteine-tRNA ligase, C-terminal anti-codon recognition domain"/>
    <property type="match status" value="1"/>
</dbReference>
<reference evidence="15" key="1">
    <citation type="journal article" date="2014" name="Int. J. Syst. Evol. Microbiol.">
        <title>Complete genome sequence of Corynebacterium casei LMG S-19264T (=DSM 44701T), isolated from a smear-ripened cheese.</title>
        <authorList>
            <consortium name="US DOE Joint Genome Institute (JGI-PGF)"/>
            <person name="Walter F."/>
            <person name="Albersmeier A."/>
            <person name="Kalinowski J."/>
            <person name="Ruckert C."/>
        </authorList>
    </citation>
    <scope>NUCLEOTIDE SEQUENCE</scope>
    <source>
        <strain evidence="15">CGMCC 1.12827</strain>
    </source>
</reference>
<feature type="binding site" evidence="13">
    <location>
        <position position="266"/>
    </location>
    <ligand>
        <name>ATP</name>
        <dbReference type="ChEBI" id="CHEBI:30616"/>
    </ligand>
</feature>
<dbReference type="EC" id="6.1.1.16" evidence="13"/>
<dbReference type="Pfam" id="PF01406">
    <property type="entry name" value="tRNA-synt_1e"/>
    <property type="match status" value="1"/>
</dbReference>
<dbReference type="Proteomes" id="UP000621454">
    <property type="component" value="Unassembled WGS sequence"/>
</dbReference>
<keyword evidence="16" id="KW-1185">Reference proteome</keyword>
<feature type="short sequence motif" description="'HIGH' region" evidence="13">
    <location>
        <begin position="31"/>
        <end position="41"/>
    </location>
</feature>
<dbReference type="InterPro" id="IPR015273">
    <property type="entry name" value="Cys-tRNA-synt_Ia_DALR"/>
</dbReference>
<dbReference type="AlphaFoldDB" id="A0A916TIB6"/>
<reference evidence="15" key="2">
    <citation type="submission" date="2020-09" db="EMBL/GenBank/DDBJ databases">
        <authorList>
            <person name="Sun Q."/>
            <person name="Zhou Y."/>
        </authorList>
    </citation>
    <scope>NUCLEOTIDE SEQUENCE</scope>
    <source>
        <strain evidence="15">CGMCC 1.12827</strain>
    </source>
</reference>
<dbReference type="InterPro" id="IPR014729">
    <property type="entry name" value="Rossmann-like_a/b/a_fold"/>
</dbReference>
<dbReference type="PANTHER" id="PTHR10890:SF30">
    <property type="entry name" value="CYSTEINE--TRNA LIGASE"/>
    <property type="match status" value="1"/>
</dbReference>
<evidence type="ECO:0000313" key="16">
    <source>
        <dbReference type="Proteomes" id="UP000621454"/>
    </source>
</evidence>
<dbReference type="FunFam" id="3.40.50.620:FF:000068">
    <property type="entry name" value="Cysteine--tRNA ligase"/>
    <property type="match status" value="1"/>
</dbReference>
<name>A0A916TIB6_9ACTN</name>
<feature type="binding site" evidence="13">
    <location>
        <position position="232"/>
    </location>
    <ligand>
        <name>Zn(2+)</name>
        <dbReference type="ChEBI" id="CHEBI:29105"/>
    </ligand>
</feature>
<keyword evidence="9 13" id="KW-0067">ATP-binding</keyword>
<evidence type="ECO:0000256" key="9">
    <source>
        <dbReference type="ARBA" id="ARBA00022840"/>
    </source>
</evidence>
<dbReference type="HAMAP" id="MF_00041">
    <property type="entry name" value="Cys_tRNA_synth"/>
    <property type="match status" value="1"/>
</dbReference>
<evidence type="ECO:0000256" key="13">
    <source>
        <dbReference type="HAMAP-Rule" id="MF_00041"/>
    </source>
</evidence>
<dbReference type="PANTHER" id="PTHR10890">
    <property type="entry name" value="CYSTEINYL-TRNA SYNTHETASE"/>
    <property type="match status" value="1"/>
</dbReference>
<comment type="similarity">
    <text evidence="2 13">Belongs to the class-I aminoacyl-tRNA synthetase family.</text>
</comment>
<feature type="binding site" evidence="13">
    <location>
        <position position="29"/>
    </location>
    <ligand>
        <name>Zn(2+)</name>
        <dbReference type="ChEBI" id="CHEBI:29105"/>
    </ligand>
</feature>
<dbReference type="RefSeq" id="WP_188588638.1">
    <property type="nucleotide sequence ID" value="NZ_BMGC01000048.1"/>
</dbReference>
<evidence type="ECO:0000256" key="1">
    <source>
        <dbReference type="ARBA" id="ARBA00004496"/>
    </source>
</evidence>
<protein>
    <recommendedName>
        <fullName evidence="13">Cysteine--tRNA ligase</fullName>
        <ecNumber evidence="13">6.1.1.16</ecNumber>
    </recommendedName>
    <alternativeName>
        <fullName evidence="13">Cysteinyl-tRNA synthetase</fullName>
        <shortName evidence="13">CysRS</shortName>
    </alternativeName>
</protein>
<dbReference type="GO" id="GO:0008270">
    <property type="term" value="F:zinc ion binding"/>
    <property type="evidence" value="ECO:0007669"/>
    <property type="project" value="UniProtKB-UniRule"/>
</dbReference>
<comment type="cofactor">
    <cofactor evidence="13">
        <name>Zn(2+)</name>
        <dbReference type="ChEBI" id="CHEBI:29105"/>
    </cofactor>
    <text evidence="13">Binds 1 zinc ion per subunit.</text>
</comment>
<sequence length="463" mass="50632">MTLRLHDTAAREVRDFVPLHSGRVTIYLCGATVQGIPHIGHVRSGIAFDVLRRWLIHKGHDVWFVRNVTDIDDKILTKAADAGRPWWEWANTHERAFDDAYRALGVLPPSAEPRATGFITQMVEYMERLIDRGHAYAADGNVYYDVRSLPDYGALSGHRLDDVHQGESAGTGKRDPRDFTLWKAAKTGEPSWPTPWGPGRPGWHLECAAMATELLGAEFDIHCGGMDLVFPHHENEIAEAHGAGDPFARYWLHNGWVTMGGEKMSKSLGNVVSIPAMLERVRAVELRYYLGSAHYRSMLEYSDGALLEAAAAYRRIESFVERVVARYGDVAVGEVAEGFAAALDDDLGVPAALAEIHNTVRVGNAALDEGQAELARNAAASVRAMTGILGVDPLDPHWASQSDDSAAMAALDVLVRAELERRSSARADKDWAAADAARDRLAAAGVEVTDTADGPQWNVKGAR</sequence>
<comment type="subcellular location">
    <subcellularLocation>
        <location evidence="1 13">Cytoplasm</location>
    </subcellularLocation>
</comment>
<evidence type="ECO:0000256" key="12">
    <source>
        <dbReference type="ARBA" id="ARBA00047398"/>
    </source>
</evidence>
<evidence type="ECO:0000256" key="11">
    <source>
        <dbReference type="ARBA" id="ARBA00023146"/>
    </source>
</evidence>
<keyword evidence="10 13" id="KW-0648">Protein biosynthesis</keyword>
<feature type="short sequence motif" description="'KMSKS' region" evidence="13">
    <location>
        <begin position="263"/>
        <end position="267"/>
    </location>
</feature>
<comment type="catalytic activity">
    <reaction evidence="12 13">
        <text>tRNA(Cys) + L-cysteine + ATP = L-cysteinyl-tRNA(Cys) + AMP + diphosphate</text>
        <dbReference type="Rhea" id="RHEA:17773"/>
        <dbReference type="Rhea" id="RHEA-COMP:9661"/>
        <dbReference type="Rhea" id="RHEA-COMP:9679"/>
        <dbReference type="ChEBI" id="CHEBI:30616"/>
        <dbReference type="ChEBI" id="CHEBI:33019"/>
        <dbReference type="ChEBI" id="CHEBI:35235"/>
        <dbReference type="ChEBI" id="CHEBI:78442"/>
        <dbReference type="ChEBI" id="CHEBI:78517"/>
        <dbReference type="ChEBI" id="CHEBI:456215"/>
        <dbReference type="EC" id="6.1.1.16"/>
    </reaction>
</comment>
<dbReference type="Pfam" id="PF23493">
    <property type="entry name" value="CysS_C"/>
    <property type="match status" value="1"/>
</dbReference>
<keyword evidence="11 13" id="KW-0030">Aminoacyl-tRNA synthetase</keyword>
<evidence type="ECO:0000256" key="6">
    <source>
        <dbReference type="ARBA" id="ARBA00022723"/>
    </source>
</evidence>
<feature type="binding site" evidence="13">
    <location>
        <position position="236"/>
    </location>
    <ligand>
        <name>Zn(2+)</name>
        <dbReference type="ChEBI" id="CHEBI:29105"/>
    </ligand>
</feature>
<dbReference type="GO" id="GO:0004817">
    <property type="term" value="F:cysteine-tRNA ligase activity"/>
    <property type="evidence" value="ECO:0007669"/>
    <property type="project" value="UniProtKB-UniRule"/>
</dbReference>
<dbReference type="Pfam" id="PF09190">
    <property type="entry name" value="DALR_2"/>
    <property type="match status" value="1"/>
</dbReference>
<keyword evidence="4 13" id="KW-0963">Cytoplasm</keyword>
<dbReference type="EMBL" id="BMGC01000048">
    <property type="protein sequence ID" value="GGB46355.1"/>
    <property type="molecule type" value="Genomic_DNA"/>
</dbReference>
<dbReference type="InterPro" id="IPR015803">
    <property type="entry name" value="Cys-tRNA-ligase"/>
</dbReference>